<keyword evidence="2" id="KW-1185">Reference proteome</keyword>
<dbReference type="Proteomes" id="UP000244334">
    <property type="component" value="Unassembled WGS sequence"/>
</dbReference>
<proteinExistence type="predicted"/>
<gene>
    <name evidence="1" type="ORF">ACZ87_03288</name>
</gene>
<dbReference type="AlphaFoldDB" id="A0A328TH31"/>
<reference evidence="1" key="1">
    <citation type="submission" date="2018-04" db="EMBL/GenBank/DDBJ databases">
        <title>Genomes of the Obligate Erwinia dacicola and Facultative Enterobacter sp. OLF Endosymbionts of the Olive Fruit fly, Bactrocera oleae.</title>
        <authorList>
            <person name="Estes A.M."/>
            <person name="Hearn D.J."/>
            <person name="Agarwal S."/>
            <person name="Pierson E.A."/>
            <person name="Dunning-Hotopp J.C."/>
        </authorList>
    </citation>
    <scope>NUCLEOTIDE SEQUENCE [LARGE SCALE GENOMIC DNA]</scope>
    <source>
        <strain evidence="1">Oroville</strain>
    </source>
</reference>
<comment type="caution">
    <text evidence="1">The sequence shown here is derived from an EMBL/GenBank/DDBJ whole genome shotgun (WGS) entry which is preliminary data.</text>
</comment>
<evidence type="ECO:0000313" key="2">
    <source>
        <dbReference type="Proteomes" id="UP000244334"/>
    </source>
</evidence>
<sequence>MTLRLIPKILDTIDVILPVFFVDKLSAVIDSVMLKIAHIQYILASEIISIDDAVMVIF</sequence>
<evidence type="ECO:0000313" key="1">
    <source>
        <dbReference type="EMBL" id="RAP69917.1"/>
    </source>
</evidence>
<accession>A0A328TH31</accession>
<dbReference type="EMBL" id="LJAM02000529">
    <property type="protein sequence ID" value="RAP69917.1"/>
    <property type="molecule type" value="Genomic_DNA"/>
</dbReference>
<name>A0A328TH31_9GAMM</name>
<organism evidence="1 2">
    <name type="scientific">Candidatus Erwinia dacicola</name>
    <dbReference type="NCBI Taxonomy" id="252393"/>
    <lineage>
        <taxon>Bacteria</taxon>
        <taxon>Pseudomonadati</taxon>
        <taxon>Pseudomonadota</taxon>
        <taxon>Gammaproteobacteria</taxon>
        <taxon>Enterobacterales</taxon>
        <taxon>Erwiniaceae</taxon>
        <taxon>Erwinia</taxon>
    </lineage>
</organism>
<protein>
    <submittedName>
        <fullName evidence="1">Uncharacterized protein</fullName>
    </submittedName>
</protein>